<accession>A0ABS5T7T7</accession>
<keyword evidence="3" id="KW-1185">Reference proteome</keyword>
<dbReference type="EMBL" id="JABBFO010000007">
    <property type="protein sequence ID" value="MBT0727487.1"/>
    <property type="molecule type" value="Genomic_DNA"/>
</dbReference>
<dbReference type="PIRSF" id="PIRSF000097">
    <property type="entry name" value="AKR"/>
    <property type="match status" value="1"/>
</dbReference>
<dbReference type="SUPFAM" id="SSF51430">
    <property type="entry name" value="NAD(P)-linked oxidoreductase"/>
    <property type="match status" value="1"/>
</dbReference>
<dbReference type="PANTHER" id="PTHR43638:SF3">
    <property type="entry name" value="ALDEHYDE REDUCTASE"/>
    <property type="match status" value="1"/>
</dbReference>
<evidence type="ECO:0000259" key="1">
    <source>
        <dbReference type="Pfam" id="PF00248"/>
    </source>
</evidence>
<proteinExistence type="predicted"/>
<dbReference type="PRINTS" id="PR00069">
    <property type="entry name" value="ALDKETRDTASE"/>
</dbReference>
<sequence>MVQKASIHIAGSDLPAIGMGSWRLGQGRYEQQQEIIALHRRLELGMRVIDTAEMYGEGQSERLIGKAIADRRDRTYLVSKIYPWNATEKKLERSLDASLARLRTDYLDLYLLHWQSGNDLQEVVSLMESMKHKGKIGAWGVSNFDLAAMQQLIKVEGGEQCAVNQVFYNLGGRGIEFDLAPWCHAEQIAMMAYCPLGGADSHLLDQEDVKMLANRYGVTPAAILLAWSIRSHQVLAIPESGNIKHIEANAKALNLEISEQDWALLTRNYPVPQTAEPLEIR</sequence>
<dbReference type="InterPro" id="IPR020471">
    <property type="entry name" value="AKR"/>
</dbReference>
<gene>
    <name evidence="2" type="ORF">HGT73_08825</name>
</gene>
<name>A0ABS5T7T7_9GAMM</name>
<protein>
    <submittedName>
        <fullName evidence="2">Aldo/keto reductase</fullName>
    </submittedName>
</protein>
<evidence type="ECO:0000313" key="2">
    <source>
        <dbReference type="EMBL" id="MBT0727487.1"/>
    </source>
</evidence>
<organism evidence="2 3">
    <name type="scientific">Rosenbergiella australiborealis</name>
    <dbReference type="NCBI Taxonomy" id="1544696"/>
    <lineage>
        <taxon>Bacteria</taxon>
        <taxon>Pseudomonadati</taxon>
        <taxon>Pseudomonadota</taxon>
        <taxon>Gammaproteobacteria</taxon>
        <taxon>Enterobacterales</taxon>
        <taxon>Erwiniaceae</taxon>
        <taxon>Rosenbergiella</taxon>
    </lineage>
</organism>
<dbReference type="Pfam" id="PF00248">
    <property type="entry name" value="Aldo_ket_red"/>
    <property type="match status" value="1"/>
</dbReference>
<dbReference type="InterPro" id="IPR036812">
    <property type="entry name" value="NAD(P)_OxRdtase_dom_sf"/>
</dbReference>
<evidence type="ECO:0000313" key="3">
    <source>
        <dbReference type="Proteomes" id="UP000786875"/>
    </source>
</evidence>
<dbReference type="Proteomes" id="UP000786875">
    <property type="component" value="Unassembled WGS sequence"/>
</dbReference>
<reference evidence="2 3" key="1">
    <citation type="submission" date="2020-04" db="EMBL/GenBank/DDBJ databases">
        <title>Genome sequencing of Rosenbergiella species.</title>
        <authorList>
            <person name="Alvarez-Perez S."/>
            <person name="Lievens B."/>
        </authorList>
    </citation>
    <scope>NUCLEOTIDE SEQUENCE [LARGE SCALE GENOMIC DNA]</scope>
    <source>
        <strain evidence="2 3">CdVSA20.1</strain>
    </source>
</reference>
<dbReference type="PANTHER" id="PTHR43638">
    <property type="entry name" value="OXIDOREDUCTASE, ALDO/KETO REDUCTASE FAMILY PROTEIN"/>
    <property type="match status" value="1"/>
</dbReference>
<dbReference type="InterPro" id="IPR023210">
    <property type="entry name" value="NADP_OxRdtase_dom"/>
</dbReference>
<feature type="domain" description="NADP-dependent oxidoreductase" evidence="1">
    <location>
        <begin position="16"/>
        <end position="266"/>
    </location>
</feature>
<comment type="caution">
    <text evidence="2">The sequence shown here is derived from an EMBL/GenBank/DDBJ whole genome shotgun (WGS) entry which is preliminary data.</text>
</comment>
<dbReference type="Gene3D" id="3.20.20.100">
    <property type="entry name" value="NADP-dependent oxidoreductase domain"/>
    <property type="match status" value="1"/>
</dbReference>